<keyword evidence="3" id="KW-1185">Reference proteome</keyword>
<proteinExistence type="predicted"/>
<dbReference type="InterPro" id="IPR036869">
    <property type="entry name" value="J_dom_sf"/>
</dbReference>
<reference evidence="2" key="1">
    <citation type="submission" date="2021-06" db="EMBL/GenBank/DDBJ databases">
        <authorList>
            <person name="Kallberg Y."/>
            <person name="Tangrot J."/>
            <person name="Rosling A."/>
        </authorList>
    </citation>
    <scope>NUCLEOTIDE SEQUENCE</scope>
    <source>
        <strain evidence="2">FL130A</strain>
    </source>
</reference>
<name>A0A9N9IB38_9GLOM</name>
<comment type="caution">
    <text evidence="2">The sequence shown here is derived from an EMBL/GenBank/DDBJ whole genome shotgun (WGS) entry which is preliminary data.</text>
</comment>
<dbReference type="Gene3D" id="1.10.287.110">
    <property type="entry name" value="DnaJ domain"/>
    <property type="match status" value="1"/>
</dbReference>
<dbReference type="PROSITE" id="PS50076">
    <property type="entry name" value="DNAJ_2"/>
    <property type="match status" value="1"/>
</dbReference>
<dbReference type="OrthoDB" id="10250354at2759"/>
<dbReference type="GO" id="GO:0006614">
    <property type="term" value="P:SRP-dependent cotranslational protein targeting to membrane"/>
    <property type="evidence" value="ECO:0007669"/>
    <property type="project" value="TreeGrafter"/>
</dbReference>
<dbReference type="Pfam" id="PF00226">
    <property type="entry name" value="DnaJ"/>
    <property type="match status" value="1"/>
</dbReference>
<organism evidence="2 3">
    <name type="scientific">Ambispora leptoticha</name>
    <dbReference type="NCBI Taxonomy" id="144679"/>
    <lineage>
        <taxon>Eukaryota</taxon>
        <taxon>Fungi</taxon>
        <taxon>Fungi incertae sedis</taxon>
        <taxon>Mucoromycota</taxon>
        <taxon>Glomeromycotina</taxon>
        <taxon>Glomeromycetes</taxon>
        <taxon>Archaeosporales</taxon>
        <taxon>Ambisporaceae</taxon>
        <taxon>Ambispora</taxon>
    </lineage>
</organism>
<dbReference type="PANTHER" id="PTHR24075:SF0">
    <property type="entry name" value="TRANSLOCATION PROTEIN SEC63 HOMOLOG"/>
    <property type="match status" value="1"/>
</dbReference>
<dbReference type="GO" id="GO:0003723">
    <property type="term" value="F:RNA binding"/>
    <property type="evidence" value="ECO:0007669"/>
    <property type="project" value="TreeGrafter"/>
</dbReference>
<dbReference type="SMART" id="SM00271">
    <property type="entry name" value="DnaJ"/>
    <property type="match status" value="1"/>
</dbReference>
<dbReference type="Proteomes" id="UP000789508">
    <property type="component" value="Unassembled WGS sequence"/>
</dbReference>
<dbReference type="EMBL" id="CAJVPS010028889">
    <property type="protein sequence ID" value="CAG8727560.1"/>
    <property type="molecule type" value="Genomic_DNA"/>
</dbReference>
<dbReference type="AlphaFoldDB" id="A0A9N9IB38"/>
<dbReference type="SUPFAM" id="SSF46565">
    <property type="entry name" value="Chaperone J-domain"/>
    <property type="match status" value="1"/>
</dbReference>
<evidence type="ECO:0000313" key="2">
    <source>
        <dbReference type="EMBL" id="CAG8727560.1"/>
    </source>
</evidence>
<protein>
    <submittedName>
        <fullName evidence="2">13179_t:CDS:1</fullName>
    </submittedName>
</protein>
<gene>
    <name evidence="2" type="ORF">ALEPTO_LOCUS12504</name>
</gene>
<dbReference type="PANTHER" id="PTHR24075">
    <property type="entry name" value="SEC63 DOMAIN-CONTAINING"/>
    <property type="match status" value="1"/>
</dbReference>
<dbReference type="PRINTS" id="PR00625">
    <property type="entry name" value="JDOMAIN"/>
</dbReference>
<accession>A0A9N9IB38</accession>
<evidence type="ECO:0000259" key="1">
    <source>
        <dbReference type="PROSITE" id="PS50076"/>
    </source>
</evidence>
<evidence type="ECO:0000313" key="3">
    <source>
        <dbReference type="Proteomes" id="UP000789508"/>
    </source>
</evidence>
<feature type="domain" description="J" evidence="1">
    <location>
        <begin position="63"/>
        <end position="130"/>
    </location>
</feature>
<feature type="non-terminal residue" evidence="2">
    <location>
        <position position="1"/>
    </location>
</feature>
<dbReference type="GO" id="GO:0031207">
    <property type="term" value="C:Sec62/Sec63 complex"/>
    <property type="evidence" value="ECO:0007669"/>
    <property type="project" value="TreeGrafter"/>
</dbReference>
<sequence length="136" mass="15636">EDSKQKCSCDACKDKYVRLSNLKAPSLTQRVNKTAVAVIIGWILFGYLTYKVSTVEVDIEVWDPYEILGISEGASSDQIKKVYKKLSLQWHPDKAPEDQKAEHEIKFIDITKAYKVLTDDDIRKNYEEWGHPDGKQ</sequence>
<dbReference type="GO" id="GO:0006620">
    <property type="term" value="P:post-translational protein targeting to endoplasmic reticulum membrane"/>
    <property type="evidence" value="ECO:0007669"/>
    <property type="project" value="TreeGrafter"/>
</dbReference>
<dbReference type="GO" id="GO:0008320">
    <property type="term" value="F:protein transmembrane transporter activity"/>
    <property type="evidence" value="ECO:0007669"/>
    <property type="project" value="TreeGrafter"/>
</dbReference>
<feature type="non-terminal residue" evidence="2">
    <location>
        <position position="136"/>
    </location>
</feature>
<dbReference type="CDD" id="cd06257">
    <property type="entry name" value="DnaJ"/>
    <property type="match status" value="1"/>
</dbReference>
<dbReference type="InterPro" id="IPR001623">
    <property type="entry name" value="DnaJ_domain"/>
</dbReference>